<organism evidence="4 5">
    <name type="scientific">Periplaneta americana</name>
    <name type="common">American cockroach</name>
    <name type="synonym">Blatta americana</name>
    <dbReference type="NCBI Taxonomy" id="6978"/>
    <lineage>
        <taxon>Eukaryota</taxon>
        <taxon>Metazoa</taxon>
        <taxon>Ecdysozoa</taxon>
        <taxon>Arthropoda</taxon>
        <taxon>Hexapoda</taxon>
        <taxon>Insecta</taxon>
        <taxon>Pterygota</taxon>
        <taxon>Neoptera</taxon>
        <taxon>Polyneoptera</taxon>
        <taxon>Dictyoptera</taxon>
        <taxon>Blattodea</taxon>
        <taxon>Blattoidea</taxon>
        <taxon>Blattidae</taxon>
        <taxon>Blattinae</taxon>
        <taxon>Periplaneta</taxon>
    </lineage>
</organism>
<protein>
    <recommendedName>
        <fullName evidence="3">DUF4817 domain-containing protein</fullName>
    </recommendedName>
</protein>
<dbReference type="InterPro" id="IPR036397">
    <property type="entry name" value="RNaseH_sf"/>
</dbReference>
<evidence type="ECO:0000256" key="1">
    <source>
        <dbReference type="ARBA" id="ARBA00004123"/>
    </source>
</evidence>
<keyword evidence="5" id="KW-1185">Reference proteome</keyword>
<comment type="subcellular location">
    <subcellularLocation>
        <location evidence="1">Nucleus</location>
    </subcellularLocation>
</comment>
<dbReference type="Gene3D" id="3.30.420.10">
    <property type="entry name" value="Ribonuclease H-like superfamily/Ribonuclease H"/>
    <property type="match status" value="1"/>
</dbReference>
<reference evidence="4 5" key="1">
    <citation type="journal article" date="2022" name="Allergy">
        <title>Genome assembly and annotation of Periplaneta americana reveal a comprehensive cockroach allergen profile.</title>
        <authorList>
            <person name="Wang L."/>
            <person name="Xiong Q."/>
            <person name="Saelim N."/>
            <person name="Wang L."/>
            <person name="Nong W."/>
            <person name="Wan A.T."/>
            <person name="Shi M."/>
            <person name="Liu X."/>
            <person name="Cao Q."/>
            <person name="Hui J.H.L."/>
            <person name="Sookrung N."/>
            <person name="Leung T.F."/>
            <person name="Tungtrongchitr A."/>
            <person name="Tsui S.K.W."/>
        </authorList>
    </citation>
    <scope>NUCLEOTIDE SEQUENCE [LARGE SCALE GENOMIC DNA]</scope>
    <source>
        <strain evidence="4">PWHHKU_190912</strain>
    </source>
</reference>
<dbReference type="Proteomes" id="UP001148838">
    <property type="component" value="Unassembled WGS sequence"/>
</dbReference>
<feature type="region of interest" description="Disordered" evidence="2">
    <location>
        <begin position="439"/>
        <end position="464"/>
    </location>
</feature>
<feature type="domain" description="DUF4817" evidence="3">
    <location>
        <begin position="260"/>
        <end position="295"/>
    </location>
</feature>
<dbReference type="PANTHER" id="PTHR47326:SF1">
    <property type="entry name" value="HTH PSQ-TYPE DOMAIN-CONTAINING PROTEIN"/>
    <property type="match status" value="1"/>
</dbReference>
<dbReference type="SUPFAM" id="SSF46689">
    <property type="entry name" value="Homeodomain-like"/>
    <property type="match status" value="1"/>
</dbReference>
<accession>A0ABQ8TL61</accession>
<evidence type="ECO:0000313" key="4">
    <source>
        <dbReference type="EMBL" id="KAJ4446641.1"/>
    </source>
</evidence>
<sequence>MFKAIYIIENGGTQADAARGLNTGRGVISRMWSRYREFGSHEEQHSGKSKVATAAQDRFLCLRAFRERISIASMLRSALQNVGNVVVSTQTIRNTLPERGLNARRSLACLAIRRVNREPRVLLCQQHENWIDMINEHVWIDENSHAVEETRHQHRFSINVWSGVLGDRLIGPCVLPQRLTGARYQDFLINVLPTLLQYVPCQQRLQMWFMHDDTPAHFFRNEREHLTLTFQDHWIDWRGTTPWLARSSNINPLDFLVINNNQVQRRWRVQFGTQPPTRLTITTIRDKFEVDGTLQDVLKGRCRRKRSSTDNESVDTIMQAFAQSPKKSMRQCSHHACGGPSILLMLSAGLHGYLKELYLVTQQRNPLPSRRKGWPTPQTVGQTGRVAYTSNRLRGECGGGCCGGMSMVSTSVSKERPTSSTTINTDNYNSSTAISEWLDESSKASGNEPEYRSISDSSEYIVHK</sequence>
<name>A0ABQ8TL61_PERAM</name>
<comment type="caution">
    <text evidence="4">The sequence shown here is derived from an EMBL/GenBank/DDBJ whole genome shotgun (WGS) entry which is preliminary data.</text>
</comment>
<dbReference type="EMBL" id="JAJSOF020000009">
    <property type="protein sequence ID" value="KAJ4446641.1"/>
    <property type="molecule type" value="Genomic_DNA"/>
</dbReference>
<proteinExistence type="predicted"/>
<evidence type="ECO:0000313" key="5">
    <source>
        <dbReference type="Proteomes" id="UP001148838"/>
    </source>
</evidence>
<dbReference type="PANTHER" id="PTHR47326">
    <property type="entry name" value="TRANSPOSABLE ELEMENT TC3 TRANSPOSASE-LIKE PROTEIN"/>
    <property type="match status" value="1"/>
</dbReference>
<dbReference type="Pfam" id="PF16087">
    <property type="entry name" value="DUF4817"/>
    <property type="match status" value="1"/>
</dbReference>
<dbReference type="InterPro" id="IPR009057">
    <property type="entry name" value="Homeodomain-like_sf"/>
</dbReference>
<dbReference type="InterPro" id="IPR032135">
    <property type="entry name" value="DUF4817"/>
</dbReference>
<evidence type="ECO:0000259" key="3">
    <source>
        <dbReference type="Pfam" id="PF16087"/>
    </source>
</evidence>
<gene>
    <name evidence="4" type="ORF">ANN_13338</name>
</gene>
<evidence type="ECO:0000256" key="2">
    <source>
        <dbReference type="SAM" id="MobiDB-lite"/>
    </source>
</evidence>